<keyword evidence="3" id="KW-0862">Zinc</keyword>
<dbReference type="PROSITE" id="PS50966">
    <property type="entry name" value="ZF_SWIM"/>
    <property type="match status" value="1"/>
</dbReference>
<evidence type="ECO:0000256" key="3">
    <source>
        <dbReference type="ARBA" id="ARBA00022833"/>
    </source>
</evidence>
<dbReference type="RefSeq" id="XP_010436791.1">
    <property type="nucleotide sequence ID" value="XM_010438489.1"/>
</dbReference>
<dbReference type="Proteomes" id="UP000694864">
    <property type="component" value="Chromosome 10"/>
</dbReference>
<accession>A0ABM0U6S1</accession>
<dbReference type="GeneID" id="104720606"/>
<dbReference type="Pfam" id="PF04434">
    <property type="entry name" value="SWIM"/>
    <property type="match status" value="1"/>
</dbReference>
<sequence>MTFSRGVEFLLAVREHYTDMMMVERIDGWRFHVRGGQRDCLVDLEAKSCSCGVFGVEKIPCSHAIKAAKSAGWHMFTVVEAYYRKDYVYASYAANIMPNVEHTPIGPHIRCMPPIPKRKPGRQKKSRWLTWLELSLILIVFVQVAEDGE</sequence>
<evidence type="ECO:0000256" key="1">
    <source>
        <dbReference type="ARBA" id="ARBA00022723"/>
    </source>
</evidence>
<evidence type="ECO:0000256" key="2">
    <source>
        <dbReference type="ARBA" id="ARBA00022771"/>
    </source>
</evidence>
<dbReference type="InterPro" id="IPR007527">
    <property type="entry name" value="Znf_SWIM"/>
</dbReference>
<evidence type="ECO:0000259" key="5">
    <source>
        <dbReference type="PROSITE" id="PS50966"/>
    </source>
</evidence>
<keyword evidence="1" id="KW-0479">Metal-binding</keyword>
<reference evidence="7" key="2">
    <citation type="submission" date="2025-08" db="UniProtKB">
        <authorList>
            <consortium name="RefSeq"/>
        </authorList>
    </citation>
    <scope>IDENTIFICATION</scope>
    <source>
        <tissue evidence="7">Leaf</tissue>
    </source>
</reference>
<evidence type="ECO:0000313" key="6">
    <source>
        <dbReference type="Proteomes" id="UP000694864"/>
    </source>
</evidence>
<proteinExistence type="predicted"/>
<organism evidence="6 7">
    <name type="scientific">Camelina sativa</name>
    <name type="common">False flax</name>
    <name type="synonym">Myagrum sativum</name>
    <dbReference type="NCBI Taxonomy" id="90675"/>
    <lineage>
        <taxon>Eukaryota</taxon>
        <taxon>Viridiplantae</taxon>
        <taxon>Streptophyta</taxon>
        <taxon>Embryophyta</taxon>
        <taxon>Tracheophyta</taxon>
        <taxon>Spermatophyta</taxon>
        <taxon>Magnoliopsida</taxon>
        <taxon>eudicotyledons</taxon>
        <taxon>Gunneridae</taxon>
        <taxon>Pentapetalae</taxon>
        <taxon>rosids</taxon>
        <taxon>malvids</taxon>
        <taxon>Brassicales</taxon>
        <taxon>Brassicaceae</taxon>
        <taxon>Camelineae</taxon>
        <taxon>Camelina</taxon>
    </lineage>
</organism>
<evidence type="ECO:0000313" key="7">
    <source>
        <dbReference type="RefSeq" id="XP_010436791.1"/>
    </source>
</evidence>
<protein>
    <submittedName>
        <fullName evidence="7">Uncharacterized protein LOC104720606</fullName>
    </submittedName>
</protein>
<keyword evidence="2 4" id="KW-0863">Zinc-finger</keyword>
<evidence type="ECO:0000256" key="4">
    <source>
        <dbReference type="PROSITE-ProRule" id="PRU00325"/>
    </source>
</evidence>
<dbReference type="InterPro" id="IPR006564">
    <property type="entry name" value="Znf_PMZ"/>
</dbReference>
<reference evidence="6" key="1">
    <citation type="journal article" date="2014" name="Nat. Commun.">
        <title>The emerging biofuel crop Camelina sativa retains a highly undifferentiated hexaploid genome structure.</title>
        <authorList>
            <person name="Kagale S."/>
            <person name="Koh C."/>
            <person name="Nixon J."/>
            <person name="Bollina V."/>
            <person name="Clarke W.E."/>
            <person name="Tuteja R."/>
            <person name="Spillane C."/>
            <person name="Robinson S.J."/>
            <person name="Links M.G."/>
            <person name="Clarke C."/>
            <person name="Higgins E.E."/>
            <person name="Huebert T."/>
            <person name="Sharpe A.G."/>
            <person name="Parkin I.A."/>
        </authorList>
    </citation>
    <scope>NUCLEOTIDE SEQUENCE [LARGE SCALE GENOMIC DNA]</scope>
    <source>
        <strain evidence="6">cv. DH55</strain>
    </source>
</reference>
<name>A0ABM0U6S1_CAMSA</name>
<feature type="domain" description="SWIM-type" evidence="5">
    <location>
        <begin position="31"/>
        <end position="72"/>
    </location>
</feature>
<gene>
    <name evidence="7" type="primary">LOC104720606</name>
</gene>
<dbReference type="SMART" id="SM00575">
    <property type="entry name" value="ZnF_PMZ"/>
    <property type="match status" value="1"/>
</dbReference>
<keyword evidence="6" id="KW-1185">Reference proteome</keyword>